<keyword evidence="16" id="KW-1185">Reference proteome</keyword>
<comment type="caution">
    <text evidence="15">The sequence shown here is derived from an EMBL/GenBank/DDBJ whole genome shotgun (WGS) entry which is preliminary data.</text>
</comment>
<feature type="binding site" evidence="11">
    <location>
        <position position="154"/>
    </location>
    <ligand>
        <name>ATP</name>
        <dbReference type="ChEBI" id="CHEBI:30616"/>
    </ligand>
</feature>
<evidence type="ECO:0000256" key="3">
    <source>
        <dbReference type="ARBA" id="ARBA00022694"/>
    </source>
</evidence>
<organism evidence="15 16">
    <name type="scientific">Pallidibacillus pasinlerensis</name>
    <dbReference type="NCBI Taxonomy" id="2703818"/>
    <lineage>
        <taxon>Bacteria</taxon>
        <taxon>Bacillati</taxon>
        <taxon>Bacillota</taxon>
        <taxon>Bacilli</taxon>
        <taxon>Bacillales</taxon>
        <taxon>Bacillaceae</taxon>
        <taxon>Pallidibacillus</taxon>
    </lineage>
</organism>
<dbReference type="InterPro" id="IPR002646">
    <property type="entry name" value="PolA_pol_head_dom"/>
</dbReference>
<dbReference type="CDD" id="cd05398">
    <property type="entry name" value="NT_ClassII-CCAase"/>
    <property type="match status" value="1"/>
</dbReference>
<comment type="cofactor">
    <cofactor evidence="1 11">
        <name>Mg(2+)</name>
        <dbReference type="ChEBI" id="CHEBI:18420"/>
    </cofactor>
</comment>
<dbReference type="SUPFAM" id="SSF81891">
    <property type="entry name" value="Poly A polymerase C-terminal region-like"/>
    <property type="match status" value="1"/>
</dbReference>
<comment type="miscellaneous">
    <text evidence="11">A single active site specifically recognizes both ATP and CTP and is responsible for their addition.</text>
</comment>
<evidence type="ECO:0000256" key="7">
    <source>
        <dbReference type="ARBA" id="ARBA00022800"/>
    </source>
</evidence>
<dbReference type="InterPro" id="IPR043519">
    <property type="entry name" value="NT_sf"/>
</dbReference>
<keyword evidence="5 11" id="KW-0479">Metal-binding</keyword>
<feature type="domain" description="Poly A polymerase head" evidence="12">
    <location>
        <begin position="22"/>
        <end position="142"/>
    </location>
</feature>
<feature type="binding site" evidence="11">
    <location>
        <position position="160"/>
    </location>
    <ligand>
        <name>ATP</name>
        <dbReference type="ChEBI" id="CHEBI:30616"/>
    </ligand>
</feature>
<keyword evidence="4 11" id="KW-0548">Nucleotidyltransferase</keyword>
<keyword evidence="3 11" id="KW-0819">tRNA processing</keyword>
<keyword evidence="8 11" id="KW-0067">ATP-binding</keyword>
<accession>A0ABW9ZZ07</accession>
<evidence type="ECO:0000256" key="5">
    <source>
        <dbReference type="ARBA" id="ARBA00022723"/>
    </source>
</evidence>
<feature type="binding site" evidence="11">
    <location>
        <position position="163"/>
    </location>
    <ligand>
        <name>ATP</name>
        <dbReference type="ChEBI" id="CHEBI:30616"/>
    </ligand>
</feature>
<dbReference type="Gene3D" id="1.20.58.560">
    <property type="match status" value="1"/>
</dbReference>
<comment type="catalytic activity">
    <reaction evidence="11">
        <text>a tRNA with a 3' CCA end + 2 CTP + ATP = a tRNA with a 3' CCACCA end + 3 diphosphate</text>
        <dbReference type="Rhea" id="RHEA:76235"/>
        <dbReference type="Rhea" id="RHEA-COMP:10468"/>
        <dbReference type="Rhea" id="RHEA-COMP:18655"/>
        <dbReference type="ChEBI" id="CHEBI:30616"/>
        <dbReference type="ChEBI" id="CHEBI:33019"/>
        <dbReference type="ChEBI" id="CHEBI:37563"/>
        <dbReference type="ChEBI" id="CHEBI:83071"/>
        <dbReference type="ChEBI" id="CHEBI:195187"/>
    </reaction>
</comment>
<comment type="subunit">
    <text evidence="11">Homodimer.</text>
</comment>
<evidence type="ECO:0000313" key="16">
    <source>
        <dbReference type="Proteomes" id="UP000743899"/>
    </source>
</evidence>
<dbReference type="HAMAP" id="MF_01263">
    <property type="entry name" value="CCA_bact_type3"/>
    <property type="match status" value="1"/>
</dbReference>
<evidence type="ECO:0000259" key="14">
    <source>
        <dbReference type="Pfam" id="PF13735"/>
    </source>
</evidence>
<feature type="binding site" evidence="11">
    <location>
        <position position="111"/>
    </location>
    <ligand>
        <name>CTP</name>
        <dbReference type="ChEBI" id="CHEBI:37563"/>
    </ligand>
</feature>
<dbReference type="Pfam" id="PF12627">
    <property type="entry name" value="PolyA_pol_RNAbd"/>
    <property type="match status" value="1"/>
</dbReference>
<evidence type="ECO:0000313" key="15">
    <source>
        <dbReference type="EMBL" id="NCU16400.1"/>
    </source>
</evidence>
<dbReference type="InterPro" id="IPR023068">
    <property type="entry name" value="CCA-adding_enz_firmicutes"/>
</dbReference>
<feature type="binding site" evidence="11">
    <location>
        <position position="160"/>
    </location>
    <ligand>
        <name>CTP</name>
        <dbReference type="ChEBI" id="CHEBI:37563"/>
    </ligand>
</feature>
<feature type="binding site" evidence="11">
    <location>
        <position position="42"/>
    </location>
    <ligand>
        <name>Mg(2+)</name>
        <dbReference type="ChEBI" id="CHEBI:18420"/>
    </ligand>
</feature>
<dbReference type="NCBIfam" id="NF009814">
    <property type="entry name" value="PRK13299.1"/>
    <property type="match status" value="1"/>
</dbReference>
<dbReference type="PANTHER" id="PTHR46173">
    <property type="entry name" value="CCA TRNA NUCLEOTIDYLTRANSFERASE 1, MITOCHONDRIAL"/>
    <property type="match status" value="1"/>
</dbReference>
<sequence>MLVKFKKAVPIIEKIEKAGFEAYFVGGSVRDYLLNKPIEDVDIATSAFPDEVKQIFPKTIDVGIEHGTVIVVYEGENYEITTFRTEDQYVDFRRPKEVTFIRSLKEDLQRRDFTMNAIAMTKDGELIDPFDGQQDIKNQIIRTVGEPEERFKEDALRMMRGVRFVSQLSFYLEKNTYSAIERLAPLLQHISVERIYMEFMKLLKGKNCSKALDLIAESNLYEFLPGFSEYREQLKKATTYISNRNLNEVEVWALLLILFQNESIEELLRKWKMPVKLIRKIKQIIQAYKNRQNESWSNESIYLTGLDIAIHTEKVFCAINNKEADTSVKKIRQTFVGLPIKNRDELAVNGNDLMKWSDKRGGPWVREALEKIELAVIRGEVMNDKEQIKEWYST</sequence>
<dbReference type="RefSeq" id="WP_161919235.1">
    <property type="nucleotide sequence ID" value="NZ_JAACYS010000003.1"/>
</dbReference>
<keyword evidence="2 11" id="KW-0808">Transferase</keyword>
<proteinExistence type="inferred from homology"/>
<dbReference type="Proteomes" id="UP000743899">
    <property type="component" value="Unassembled WGS sequence"/>
</dbReference>
<feature type="domain" description="tRNA nucleotidyltransferase/poly(A) polymerase RNA and SrmB- binding" evidence="13">
    <location>
        <begin position="170"/>
        <end position="228"/>
    </location>
</feature>
<name>A0ABW9ZZ07_9BACI</name>
<dbReference type="Gene3D" id="3.30.460.10">
    <property type="entry name" value="Beta Polymerase, domain 2"/>
    <property type="match status" value="1"/>
</dbReference>
<comment type="similarity">
    <text evidence="11">Belongs to the tRNA nucleotidyltransferase/poly(A) polymerase family. Bacterial CCA-adding enzyme type 3 subfamily.</text>
</comment>
<keyword evidence="6 11" id="KW-0547">Nucleotide-binding</keyword>
<evidence type="ECO:0000256" key="9">
    <source>
        <dbReference type="ARBA" id="ARBA00022842"/>
    </source>
</evidence>
<dbReference type="Gene3D" id="1.10.246.80">
    <property type="match status" value="1"/>
</dbReference>
<dbReference type="InterPro" id="IPR032810">
    <property type="entry name" value="CCA-adding_enz_C"/>
</dbReference>
<dbReference type="Pfam" id="PF13735">
    <property type="entry name" value="tRNA_NucTran2_2"/>
    <property type="match status" value="1"/>
</dbReference>
<reference evidence="15 16" key="1">
    <citation type="submission" date="2020-01" db="EMBL/GenBank/DDBJ databases">
        <title>A novel Bacillus sp. from Pasinler.</title>
        <authorList>
            <person name="Adiguzel A."/>
            <person name="Ay H."/>
            <person name="Baltaci M.O."/>
        </authorList>
    </citation>
    <scope>NUCLEOTIDE SEQUENCE [LARGE SCALE GENOMIC DNA]</scope>
    <source>
        <strain evidence="15 16">P1</strain>
    </source>
</reference>
<dbReference type="SUPFAM" id="SSF81301">
    <property type="entry name" value="Nucleotidyltransferase"/>
    <property type="match status" value="1"/>
</dbReference>
<keyword evidence="10 11" id="KW-0694">RNA-binding</keyword>
<evidence type="ECO:0000256" key="10">
    <source>
        <dbReference type="ARBA" id="ARBA00022884"/>
    </source>
</evidence>
<feature type="binding site" evidence="11">
    <location>
        <position position="157"/>
    </location>
    <ligand>
        <name>ATP</name>
        <dbReference type="ChEBI" id="CHEBI:30616"/>
    </ligand>
</feature>
<feature type="binding site" evidence="11">
    <location>
        <position position="40"/>
    </location>
    <ligand>
        <name>Mg(2+)</name>
        <dbReference type="ChEBI" id="CHEBI:18420"/>
    </ligand>
</feature>
<dbReference type="EMBL" id="JAACYS010000003">
    <property type="protein sequence ID" value="NCU16400.1"/>
    <property type="molecule type" value="Genomic_DNA"/>
</dbReference>
<dbReference type="EC" id="2.7.7.72" evidence="11"/>
<feature type="binding site" evidence="11">
    <location>
        <position position="154"/>
    </location>
    <ligand>
        <name>CTP</name>
        <dbReference type="ChEBI" id="CHEBI:37563"/>
    </ligand>
</feature>
<gene>
    <name evidence="11" type="primary">cca</name>
    <name evidence="15" type="ORF">GW534_01230</name>
</gene>
<feature type="binding site" evidence="11">
    <location>
        <position position="157"/>
    </location>
    <ligand>
        <name>CTP</name>
        <dbReference type="ChEBI" id="CHEBI:37563"/>
    </ligand>
</feature>
<keyword evidence="9 11" id="KW-0460">Magnesium</keyword>
<evidence type="ECO:0000259" key="12">
    <source>
        <dbReference type="Pfam" id="PF01743"/>
    </source>
</evidence>
<dbReference type="InterPro" id="IPR032828">
    <property type="entry name" value="PolyA_RNA-bd"/>
</dbReference>
<evidence type="ECO:0000256" key="4">
    <source>
        <dbReference type="ARBA" id="ARBA00022695"/>
    </source>
</evidence>
<evidence type="ECO:0000256" key="6">
    <source>
        <dbReference type="ARBA" id="ARBA00022741"/>
    </source>
</evidence>
<dbReference type="GO" id="GO:0004810">
    <property type="term" value="F:CCA tRNA nucleotidyltransferase activity"/>
    <property type="evidence" value="ECO:0007669"/>
    <property type="project" value="UniProtKB-EC"/>
</dbReference>
<feature type="binding site" evidence="11">
    <location>
        <position position="163"/>
    </location>
    <ligand>
        <name>CTP</name>
        <dbReference type="ChEBI" id="CHEBI:37563"/>
    </ligand>
</feature>
<dbReference type="Gene3D" id="1.10.110.30">
    <property type="match status" value="1"/>
</dbReference>
<comment type="function">
    <text evidence="11">Catalyzes the addition and repair of the essential 3'-terminal CCA sequence in tRNAs without using a nucleic acid template. Adds these three nucleotides in the order of C, C, and A to the tRNA nucleotide-73, using CTP and ATP as substrates and producing inorganic pyrophosphate. tRNA 3'-terminal CCA addition is required both for tRNA processing and repair. Also involved in tRNA surveillance by mediating tandem CCA addition to generate a CCACCA at the 3' terminus of unstable tRNAs. While stable tRNAs receive only 3'-terminal CCA, unstable tRNAs are marked with CCACCA and rapidly degraded.</text>
</comment>
<feature type="binding site" evidence="11">
    <location>
        <position position="30"/>
    </location>
    <ligand>
        <name>ATP</name>
        <dbReference type="ChEBI" id="CHEBI:30616"/>
    </ligand>
</feature>
<feature type="binding site" evidence="11">
    <location>
        <position position="30"/>
    </location>
    <ligand>
        <name>CTP</name>
        <dbReference type="ChEBI" id="CHEBI:37563"/>
    </ligand>
</feature>
<dbReference type="InterPro" id="IPR050264">
    <property type="entry name" value="Bact_CCA-adding_enz_type3_sf"/>
</dbReference>
<evidence type="ECO:0000256" key="1">
    <source>
        <dbReference type="ARBA" id="ARBA00001946"/>
    </source>
</evidence>
<comment type="catalytic activity">
    <reaction evidence="11">
        <text>a tRNA precursor + 2 CTP + ATP = a tRNA with a 3' CCA end + 3 diphosphate</text>
        <dbReference type="Rhea" id="RHEA:14433"/>
        <dbReference type="Rhea" id="RHEA-COMP:10465"/>
        <dbReference type="Rhea" id="RHEA-COMP:10468"/>
        <dbReference type="ChEBI" id="CHEBI:30616"/>
        <dbReference type="ChEBI" id="CHEBI:33019"/>
        <dbReference type="ChEBI" id="CHEBI:37563"/>
        <dbReference type="ChEBI" id="CHEBI:74896"/>
        <dbReference type="ChEBI" id="CHEBI:83071"/>
        <dbReference type="EC" id="2.7.7.72"/>
    </reaction>
</comment>
<keyword evidence="7 11" id="KW-0692">RNA repair</keyword>
<dbReference type="Pfam" id="PF01743">
    <property type="entry name" value="PolyA_pol"/>
    <property type="match status" value="1"/>
</dbReference>
<protein>
    <recommendedName>
        <fullName evidence="11">CCA-adding enzyme</fullName>
        <ecNumber evidence="11">2.7.7.72</ecNumber>
    </recommendedName>
    <alternativeName>
        <fullName evidence="11">CCA tRNA nucleotidyltransferase</fullName>
    </alternativeName>
    <alternativeName>
        <fullName evidence="11">tRNA CCA-pyrophosphorylase</fullName>
    </alternativeName>
    <alternativeName>
        <fullName evidence="11">tRNA adenylyl-/cytidylyl- transferase</fullName>
    </alternativeName>
    <alternativeName>
        <fullName evidence="11">tRNA nucleotidyltransferase</fullName>
    </alternativeName>
    <alternativeName>
        <fullName evidence="11">tRNA-NT</fullName>
    </alternativeName>
</protein>
<evidence type="ECO:0000259" key="13">
    <source>
        <dbReference type="Pfam" id="PF12627"/>
    </source>
</evidence>
<dbReference type="PANTHER" id="PTHR46173:SF1">
    <property type="entry name" value="CCA TRNA NUCLEOTIDYLTRANSFERASE 1, MITOCHONDRIAL"/>
    <property type="match status" value="1"/>
</dbReference>
<evidence type="ECO:0000256" key="11">
    <source>
        <dbReference type="HAMAP-Rule" id="MF_01263"/>
    </source>
</evidence>
<evidence type="ECO:0000256" key="2">
    <source>
        <dbReference type="ARBA" id="ARBA00022679"/>
    </source>
</evidence>
<feature type="binding site" evidence="11">
    <location>
        <position position="111"/>
    </location>
    <ligand>
        <name>ATP</name>
        <dbReference type="ChEBI" id="CHEBI:30616"/>
    </ligand>
</feature>
<feature type="binding site" evidence="11">
    <location>
        <position position="27"/>
    </location>
    <ligand>
        <name>CTP</name>
        <dbReference type="ChEBI" id="CHEBI:37563"/>
    </ligand>
</feature>
<feature type="domain" description="CCA-adding enzyme C-terminal" evidence="14">
    <location>
        <begin position="247"/>
        <end position="391"/>
    </location>
</feature>
<evidence type="ECO:0000256" key="8">
    <source>
        <dbReference type="ARBA" id="ARBA00022840"/>
    </source>
</evidence>
<feature type="binding site" evidence="11">
    <location>
        <position position="27"/>
    </location>
    <ligand>
        <name>ATP</name>
        <dbReference type="ChEBI" id="CHEBI:30616"/>
    </ligand>
</feature>